<accession>A0A2P2R3B0</accession>
<proteinExistence type="predicted"/>
<reference evidence="1" key="1">
    <citation type="submission" date="2018-02" db="EMBL/GenBank/DDBJ databases">
        <title>Rhizophora mucronata_Transcriptome.</title>
        <authorList>
            <person name="Meera S.P."/>
            <person name="Sreeshan A."/>
            <person name="Augustine A."/>
        </authorList>
    </citation>
    <scope>NUCLEOTIDE SEQUENCE</scope>
    <source>
        <tissue evidence="1">Leaf</tissue>
    </source>
</reference>
<dbReference type="EMBL" id="GGEC01093265">
    <property type="protein sequence ID" value="MBX73749.1"/>
    <property type="molecule type" value="Transcribed_RNA"/>
</dbReference>
<evidence type="ECO:0000313" key="1">
    <source>
        <dbReference type="EMBL" id="MBX73749.1"/>
    </source>
</evidence>
<protein>
    <submittedName>
        <fullName evidence="1">Uncharacterized protein</fullName>
    </submittedName>
</protein>
<sequence>MEFPFENSSLEPFSITSSL</sequence>
<name>A0A2P2R3B0_RHIMU</name>
<dbReference type="AlphaFoldDB" id="A0A2P2R3B0"/>
<organism evidence="1">
    <name type="scientific">Rhizophora mucronata</name>
    <name type="common">Asiatic mangrove</name>
    <dbReference type="NCBI Taxonomy" id="61149"/>
    <lineage>
        <taxon>Eukaryota</taxon>
        <taxon>Viridiplantae</taxon>
        <taxon>Streptophyta</taxon>
        <taxon>Embryophyta</taxon>
        <taxon>Tracheophyta</taxon>
        <taxon>Spermatophyta</taxon>
        <taxon>Magnoliopsida</taxon>
        <taxon>eudicotyledons</taxon>
        <taxon>Gunneridae</taxon>
        <taxon>Pentapetalae</taxon>
        <taxon>rosids</taxon>
        <taxon>fabids</taxon>
        <taxon>Malpighiales</taxon>
        <taxon>Rhizophoraceae</taxon>
        <taxon>Rhizophora</taxon>
    </lineage>
</organism>